<comment type="similarity">
    <text evidence="2">Belongs to the Sph1/Sph2 family.</text>
</comment>
<name>A0AAV3SZ92_9EURY</name>
<dbReference type="RefSeq" id="WP_227261715.1">
    <property type="nucleotide sequence ID" value="NZ_BAAADU010000002.1"/>
</dbReference>
<evidence type="ECO:0000256" key="2">
    <source>
        <dbReference type="ARBA" id="ARBA00049666"/>
    </source>
</evidence>
<dbReference type="Gene3D" id="3.40.50.300">
    <property type="entry name" value="P-loop containing nucleotide triphosphate hydrolases"/>
    <property type="match status" value="2"/>
</dbReference>
<dbReference type="Proteomes" id="UP001500194">
    <property type="component" value="Unassembled WGS sequence"/>
</dbReference>
<dbReference type="InterPro" id="IPR038729">
    <property type="entry name" value="Rad50/SbcC_AAA"/>
</dbReference>
<protein>
    <recommendedName>
        <fullName evidence="5">Rad50/SbcC-type AAA domain-containing protein</fullName>
    </recommendedName>
</protein>
<dbReference type="PANTHER" id="PTHR32114:SF2">
    <property type="entry name" value="ABC TRANSPORTER ABCH.3"/>
    <property type="match status" value="1"/>
</dbReference>
<dbReference type="Pfam" id="PF13476">
    <property type="entry name" value="AAA_23"/>
    <property type="match status" value="1"/>
</dbReference>
<evidence type="ECO:0000256" key="1">
    <source>
        <dbReference type="ARBA" id="ARBA00023054"/>
    </source>
</evidence>
<dbReference type="SUPFAM" id="SSF52540">
    <property type="entry name" value="P-loop containing nucleoside triphosphate hydrolases"/>
    <property type="match status" value="2"/>
</dbReference>
<feature type="coiled-coil region" evidence="3">
    <location>
        <begin position="434"/>
        <end position="540"/>
    </location>
</feature>
<dbReference type="PANTHER" id="PTHR32114">
    <property type="entry name" value="ABC TRANSPORTER ABCH.3"/>
    <property type="match status" value="1"/>
</dbReference>
<evidence type="ECO:0000313" key="6">
    <source>
        <dbReference type="EMBL" id="GAA0646274.1"/>
    </source>
</evidence>
<feature type="domain" description="Rad50/SbcC-type AAA" evidence="5">
    <location>
        <begin position="5"/>
        <end position="267"/>
    </location>
</feature>
<dbReference type="EMBL" id="BAAADU010000002">
    <property type="protein sequence ID" value="GAA0646274.1"/>
    <property type="molecule type" value="Genomic_DNA"/>
</dbReference>
<feature type="compositionally biased region" description="Basic and acidic residues" evidence="4">
    <location>
        <begin position="686"/>
        <end position="696"/>
    </location>
</feature>
<evidence type="ECO:0000259" key="5">
    <source>
        <dbReference type="Pfam" id="PF13476"/>
    </source>
</evidence>
<comment type="caution">
    <text evidence="6">The sequence shown here is derived from an EMBL/GenBank/DDBJ whole genome shotgun (WGS) entry which is preliminary data.</text>
</comment>
<feature type="region of interest" description="Disordered" evidence="4">
    <location>
        <begin position="243"/>
        <end position="263"/>
    </location>
</feature>
<organism evidence="6 7">
    <name type="scientific">Salarchaeum japonicum</name>
    <dbReference type="NCBI Taxonomy" id="555573"/>
    <lineage>
        <taxon>Archaea</taxon>
        <taxon>Methanobacteriati</taxon>
        <taxon>Methanobacteriota</taxon>
        <taxon>Stenosarchaea group</taxon>
        <taxon>Halobacteria</taxon>
        <taxon>Halobacteriales</taxon>
        <taxon>Halobacteriaceae</taxon>
    </lineage>
</organism>
<proteinExistence type="inferred from homology"/>
<dbReference type="AlphaFoldDB" id="A0AAV3SZ92"/>
<reference evidence="6 7" key="1">
    <citation type="journal article" date="2019" name="Int. J. Syst. Evol. Microbiol.">
        <title>The Global Catalogue of Microorganisms (GCM) 10K type strain sequencing project: providing services to taxonomists for standard genome sequencing and annotation.</title>
        <authorList>
            <consortium name="The Broad Institute Genomics Platform"/>
            <consortium name="The Broad Institute Genome Sequencing Center for Infectious Disease"/>
            <person name="Wu L."/>
            <person name="Ma J."/>
        </authorList>
    </citation>
    <scope>NUCLEOTIDE SEQUENCE [LARGE SCALE GENOMIC DNA]</scope>
    <source>
        <strain evidence="6 7">JCM 16327</strain>
    </source>
</reference>
<gene>
    <name evidence="6" type="ORF">GCM10009019_05740</name>
</gene>
<dbReference type="GeneID" id="68572309"/>
<accession>A0AAV3SZ92</accession>
<keyword evidence="1 3" id="KW-0175">Coiled coil</keyword>
<feature type="region of interest" description="Disordered" evidence="4">
    <location>
        <begin position="683"/>
        <end position="710"/>
    </location>
</feature>
<sequence>MELESVTLQNFKPFYGEDTIHFSDESGVTLFGAKNDRGKTALLESIRFCLYDFDSNGGPNREKKQDYCINRRAAIEGDGETAVTISFAHNGRDYEIKRVLEFSQADTKSEREVDEHYVVVEKEVDDEDEEDGIIIDTRGDDDITDYREFRDGILPEDASHFFIFDGEQIDEYAERFGQQDADVREAIELVLGIEELRKAETDLEKRGIKHYQEKFQEAHSEAEEYRETKDELEEERTLLEEYKKEQEEKQSKLEDKRDEKSDVEERLAEAGDIREKYHQLIETRVELYGAHNVDKAREYLSQDKIDDLTPCIESQLEENRKKRQAIYDRFGPIAGAVAAEQVGSTVALDSPGGIIEVLQDTIDEVPEDCYVCGQNIEDIPLADFRDRLDEARNESTDEAEYIDQLVDGLQAQTDEEEYDLGHEKAQFEFLTSQIDGLEQDRTKRMRRIERLEETIENAELETDEVDEIREELEEVNREIERLKVELESLKDDISDQEEKVSDLESQLEEMEGASEEEERYQELIEVAKQAKSAFVDAKDEYVDERRDSVQDKTSTLFMKMTNNEVYEGLSIHENYQLRIKTDDGTFTIPDQDPSRGARQIIAYAFIAGLAQFSSRDAPILIDTPIARLDGDHKENLIENLPEFVDQVVVFYQPNELREEDIELLREQDAIADHHDIIQTGDETSEIVDHDPDHFDRGVTAGSEEEVTADD</sequence>
<dbReference type="GO" id="GO:0016887">
    <property type="term" value="F:ATP hydrolysis activity"/>
    <property type="evidence" value="ECO:0007669"/>
    <property type="project" value="InterPro"/>
</dbReference>
<dbReference type="GO" id="GO:0006302">
    <property type="term" value="P:double-strand break repair"/>
    <property type="evidence" value="ECO:0007669"/>
    <property type="project" value="InterPro"/>
</dbReference>
<evidence type="ECO:0000313" key="7">
    <source>
        <dbReference type="Proteomes" id="UP001500194"/>
    </source>
</evidence>
<evidence type="ECO:0000256" key="3">
    <source>
        <dbReference type="SAM" id="Coils"/>
    </source>
</evidence>
<keyword evidence="7" id="KW-1185">Reference proteome</keyword>
<evidence type="ECO:0000256" key="4">
    <source>
        <dbReference type="SAM" id="MobiDB-lite"/>
    </source>
</evidence>
<dbReference type="InterPro" id="IPR027417">
    <property type="entry name" value="P-loop_NTPase"/>
</dbReference>